<comment type="catalytic activity">
    <reaction evidence="1 4">
        <text>D-cellobiose = beta-D-glucosyl-(1-&gt;4)-D-mannopyranose</text>
        <dbReference type="Rhea" id="RHEA:23384"/>
        <dbReference type="ChEBI" id="CHEBI:17057"/>
        <dbReference type="ChEBI" id="CHEBI:47931"/>
        <dbReference type="EC" id="5.1.3.11"/>
    </reaction>
</comment>
<sequence>MNETRAELIEHILPFWMSLKDEQYGGYYGRVDYQLNVDRIAPKGGIAAARLLWTFSSVYRSLYDEKYLLHAQHAYHFLVDRFIDQEYGGLFWMVDHKGEAIDNDKHIYTQAFAVYALSEYYLATSDPMALEHAIKLFELIEEVGYNPVKNAYKEQFTRKWEEIPNDKIGDEFMAPITTNTHLHILEAYTTLYRAYPDERVKERLTNLIKIFYEKIYDRTAKCFHVFFDQNWKAIGNIKSYGHDIETSWLIDEALEAISLEDERYHQLVVDVAYNIADIAILPDGTIANEERDGKLDKTKVWWGQTEAMIGFTNAFQRTNDQRFLGLVEGIWDYVQNHLIDQRPNGEWYWSIEADGQPTARDIVEPWKCPYHNVRFCLEVMRRLGND</sequence>
<dbReference type="Proteomes" id="UP001235840">
    <property type="component" value="Unassembled WGS sequence"/>
</dbReference>
<dbReference type="InterPro" id="IPR008928">
    <property type="entry name" value="6-hairpin_glycosidase_sf"/>
</dbReference>
<evidence type="ECO:0000313" key="6">
    <source>
        <dbReference type="Proteomes" id="UP001235840"/>
    </source>
</evidence>
<dbReference type="Gene3D" id="1.50.10.10">
    <property type="match status" value="1"/>
</dbReference>
<dbReference type="Pfam" id="PF07221">
    <property type="entry name" value="GlcNAc_2-epim"/>
    <property type="match status" value="1"/>
</dbReference>
<dbReference type="RefSeq" id="WP_343834679.1">
    <property type="nucleotide sequence ID" value="NZ_BAAADK010000032.1"/>
</dbReference>
<dbReference type="EC" id="5.1.3.11" evidence="4"/>
<evidence type="ECO:0000256" key="2">
    <source>
        <dbReference type="ARBA" id="ARBA00008558"/>
    </source>
</evidence>
<comment type="caution">
    <text evidence="5">The sequence shown here is derived from an EMBL/GenBank/DDBJ whole genome shotgun (WGS) entry which is preliminary data.</text>
</comment>
<keyword evidence="6" id="KW-1185">Reference proteome</keyword>
<gene>
    <name evidence="5" type="ORF">J2S11_001744</name>
</gene>
<dbReference type="InterPro" id="IPR010819">
    <property type="entry name" value="AGE/CE"/>
</dbReference>
<evidence type="ECO:0000256" key="1">
    <source>
        <dbReference type="ARBA" id="ARBA00001470"/>
    </source>
</evidence>
<comment type="similarity">
    <text evidence="2">Belongs to the N-acylglucosamine 2-epimerase family.</text>
</comment>
<evidence type="ECO:0000313" key="5">
    <source>
        <dbReference type="EMBL" id="MDQ0165843.1"/>
    </source>
</evidence>
<accession>A0ABT9VXY8</accession>
<reference evidence="5 6" key="1">
    <citation type="submission" date="2023-07" db="EMBL/GenBank/DDBJ databases">
        <title>Genomic Encyclopedia of Type Strains, Phase IV (KMG-IV): sequencing the most valuable type-strain genomes for metagenomic binning, comparative biology and taxonomic classification.</title>
        <authorList>
            <person name="Goeker M."/>
        </authorList>
    </citation>
    <scope>NUCLEOTIDE SEQUENCE [LARGE SCALE GENOMIC DNA]</scope>
    <source>
        <strain evidence="5 6">DSM 12751</strain>
    </source>
</reference>
<organism evidence="5 6">
    <name type="scientific">Caldalkalibacillus horti</name>
    <dbReference type="NCBI Taxonomy" id="77523"/>
    <lineage>
        <taxon>Bacteria</taxon>
        <taxon>Bacillati</taxon>
        <taxon>Bacillota</taxon>
        <taxon>Bacilli</taxon>
        <taxon>Bacillales</taxon>
        <taxon>Bacillaceae</taxon>
        <taxon>Caldalkalibacillus</taxon>
    </lineage>
</organism>
<keyword evidence="3 4" id="KW-0413">Isomerase</keyword>
<proteinExistence type="inferred from homology"/>
<evidence type="ECO:0000256" key="4">
    <source>
        <dbReference type="HAMAP-Rule" id="MF_00929"/>
    </source>
</evidence>
<evidence type="ECO:0000256" key="3">
    <source>
        <dbReference type="ARBA" id="ARBA00023235"/>
    </source>
</evidence>
<dbReference type="HAMAP" id="MF_00929">
    <property type="entry name" value="Cellobiose_2_epim"/>
    <property type="match status" value="1"/>
</dbReference>
<dbReference type="InterPro" id="IPR012341">
    <property type="entry name" value="6hp_glycosidase-like_sf"/>
</dbReference>
<dbReference type="EMBL" id="JAUSTY010000006">
    <property type="protein sequence ID" value="MDQ0165843.1"/>
    <property type="molecule type" value="Genomic_DNA"/>
</dbReference>
<name>A0ABT9VXY8_9BACI</name>
<comment type="function">
    <text evidence="4">Catalyzes the reversible epimerization of cellobiose to 4-O-beta-D-glucopyranosyl-D-mannose (Glc-Man).</text>
</comment>
<dbReference type="InterPro" id="IPR028584">
    <property type="entry name" value="Cellobiose_2_epim"/>
</dbReference>
<dbReference type="PANTHER" id="PTHR15108">
    <property type="entry name" value="N-ACYLGLUCOSAMINE-2-EPIMERASE"/>
    <property type="match status" value="1"/>
</dbReference>
<protein>
    <recommendedName>
        <fullName evidence="4">Cellobiose 2-epimerase</fullName>
        <shortName evidence="4">CE</shortName>
        <ecNumber evidence="4">5.1.3.11</ecNumber>
    </recommendedName>
</protein>
<dbReference type="SUPFAM" id="SSF48208">
    <property type="entry name" value="Six-hairpin glycosidases"/>
    <property type="match status" value="1"/>
</dbReference>
<comment type="similarity">
    <text evidence="4">Belongs to the cellobiose 2-epimerase family.</text>
</comment>